<feature type="compositionally biased region" description="Basic and acidic residues" evidence="1">
    <location>
        <begin position="163"/>
        <end position="175"/>
    </location>
</feature>
<reference evidence="2 3" key="1">
    <citation type="submission" date="2021-06" db="EMBL/GenBank/DDBJ databases">
        <title>Caerostris darwini draft genome.</title>
        <authorList>
            <person name="Kono N."/>
            <person name="Arakawa K."/>
        </authorList>
    </citation>
    <scope>NUCLEOTIDE SEQUENCE [LARGE SCALE GENOMIC DNA]</scope>
</reference>
<evidence type="ECO:0000313" key="2">
    <source>
        <dbReference type="EMBL" id="GIY49014.1"/>
    </source>
</evidence>
<comment type="caution">
    <text evidence="2">The sequence shown here is derived from an EMBL/GenBank/DDBJ whole genome shotgun (WGS) entry which is preliminary data.</text>
</comment>
<protein>
    <submittedName>
        <fullName evidence="2">Uncharacterized protein</fullName>
    </submittedName>
</protein>
<sequence length="191" mass="21850">MEISRRHGFKDVCHACHRLQPSRRHYFTFRDKGNRTCLNEEKYTLSHSSAKEAQGCIFEYDGKHCSPVEKSCSPQRRNLAVEPKEELNEWESTYPTRSAEIGASERRASIVGEPLPWRHLVFILATRAASPWKHLMATHSRSISSLSSFRSIPSQHTLSTEPNDNRKQKNKSKADLKQTAHIIGISCYADI</sequence>
<name>A0AAV4TV11_9ARAC</name>
<feature type="region of interest" description="Disordered" evidence="1">
    <location>
        <begin position="154"/>
        <end position="175"/>
    </location>
</feature>
<gene>
    <name evidence="2" type="ORF">CDAR_520161</name>
</gene>
<evidence type="ECO:0000256" key="1">
    <source>
        <dbReference type="SAM" id="MobiDB-lite"/>
    </source>
</evidence>
<dbReference type="EMBL" id="BPLQ01010186">
    <property type="protein sequence ID" value="GIY49014.1"/>
    <property type="molecule type" value="Genomic_DNA"/>
</dbReference>
<accession>A0AAV4TV11</accession>
<evidence type="ECO:0000313" key="3">
    <source>
        <dbReference type="Proteomes" id="UP001054837"/>
    </source>
</evidence>
<organism evidence="2 3">
    <name type="scientific">Caerostris darwini</name>
    <dbReference type="NCBI Taxonomy" id="1538125"/>
    <lineage>
        <taxon>Eukaryota</taxon>
        <taxon>Metazoa</taxon>
        <taxon>Ecdysozoa</taxon>
        <taxon>Arthropoda</taxon>
        <taxon>Chelicerata</taxon>
        <taxon>Arachnida</taxon>
        <taxon>Araneae</taxon>
        <taxon>Araneomorphae</taxon>
        <taxon>Entelegynae</taxon>
        <taxon>Araneoidea</taxon>
        <taxon>Araneidae</taxon>
        <taxon>Caerostris</taxon>
    </lineage>
</organism>
<proteinExistence type="predicted"/>
<dbReference type="AlphaFoldDB" id="A0AAV4TV11"/>
<keyword evidence="3" id="KW-1185">Reference proteome</keyword>
<dbReference type="Proteomes" id="UP001054837">
    <property type="component" value="Unassembled WGS sequence"/>
</dbReference>